<dbReference type="Gene3D" id="1.10.287.890">
    <property type="entry name" value="Crystal structure of tRNA isopentenylpyrophosphate transferase (bh2366) domain"/>
    <property type="match status" value="1"/>
</dbReference>
<gene>
    <name evidence="11" type="ORF">RCOM_0176040</name>
</gene>
<dbReference type="eggNOG" id="KOG1384">
    <property type="taxonomic scope" value="Eukaryota"/>
</dbReference>
<name>B9T495_RICCO</name>
<dbReference type="Gene3D" id="3.40.50.300">
    <property type="entry name" value="P-loop containing nucleotide triphosphate hydrolases"/>
    <property type="match status" value="1"/>
</dbReference>
<dbReference type="InterPro" id="IPR018022">
    <property type="entry name" value="IPT"/>
</dbReference>
<keyword evidence="6" id="KW-0809">Transit peptide</keyword>
<dbReference type="FunFam" id="1.10.287.890:FF:000002">
    <property type="entry name" value="Adenylate isopentenyltransferase 5, chloroplastic"/>
    <property type="match status" value="1"/>
</dbReference>
<protein>
    <recommendedName>
        <fullName evidence="10">adenylate dimethylallyltransferase (ADP/ATP-dependent)</fullName>
        <ecNumber evidence="10">2.5.1.112</ecNumber>
    </recommendedName>
</protein>
<dbReference type="GO" id="GO:0052381">
    <property type="term" value="F:tRNA dimethylallyltransferase activity"/>
    <property type="evidence" value="ECO:0000318"/>
    <property type="project" value="GO_Central"/>
</dbReference>
<dbReference type="EC" id="2.5.1.112" evidence="10"/>
<comment type="similarity">
    <text evidence="1">Belongs to the IPP transferase family.</text>
</comment>
<evidence type="ECO:0000256" key="2">
    <source>
        <dbReference type="ARBA" id="ARBA00022679"/>
    </source>
</evidence>
<keyword evidence="5" id="KW-0067">ATP-binding</keyword>
<dbReference type="GO" id="GO:0005739">
    <property type="term" value="C:mitochondrion"/>
    <property type="evidence" value="ECO:0000318"/>
    <property type="project" value="GO_Central"/>
</dbReference>
<keyword evidence="3" id="KW-0203">Cytokinin biosynthesis</keyword>
<keyword evidence="2 11" id="KW-0808">Transferase</keyword>
<keyword evidence="12" id="KW-1185">Reference proteome</keyword>
<dbReference type="PANTHER" id="PTHR11088">
    <property type="entry name" value="TRNA DIMETHYLALLYLTRANSFERASE"/>
    <property type="match status" value="1"/>
</dbReference>
<evidence type="ECO:0000313" key="11">
    <source>
        <dbReference type="EMBL" id="EEF29303.1"/>
    </source>
</evidence>
<keyword evidence="4" id="KW-0547">Nucleotide-binding</keyword>
<dbReference type="PANTHER" id="PTHR11088:SF59">
    <property type="entry name" value="ADENYLATE ISOPENTENYLTRANSFERASE"/>
    <property type="match status" value="1"/>
</dbReference>
<dbReference type="GO" id="GO:0006400">
    <property type="term" value="P:tRNA modification"/>
    <property type="evidence" value="ECO:0000318"/>
    <property type="project" value="GO_Central"/>
</dbReference>
<dbReference type="AlphaFoldDB" id="B9T495"/>
<evidence type="ECO:0000256" key="3">
    <source>
        <dbReference type="ARBA" id="ARBA00022712"/>
    </source>
</evidence>
<dbReference type="Proteomes" id="UP000008311">
    <property type="component" value="Unassembled WGS sequence"/>
</dbReference>
<comment type="catalytic activity">
    <reaction evidence="7">
        <text>dimethylallyl diphosphate + ATP = N(6)-(dimethylallyl)adenosine 5'-triphosphate + diphosphate</text>
        <dbReference type="Rhea" id="RHEA:36331"/>
        <dbReference type="ChEBI" id="CHEBI:30616"/>
        <dbReference type="ChEBI" id="CHEBI:33019"/>
        <dbReference type="ChEBI" id="CHEBI:57623"/>
        <dbReference type="ChEBI" id="CHEBI:73532"/>
        <dbReference type="EC" id="2.5.1.112"/>
    </reaction>
</comment>
<evidence type="ECO:0000256" key="6">
    <source>
        <dbReference type="ARBA" id="ARBA00022946"/>
    </source>
</evidence>
<comment type="catalytic activity">
    <reaction evidence="8">
        <text>dimethylallyl diphosphate + ADP = N(6)-(dimethylallyl)adenosine 5'-diphosphate + diphosphate</text>
        <dbReference type="Rhea" id="RHEA:36327"/>
        <dbReference type="ChEBI" id="CHEBI:33019"/>
        <dbReference type="ChEBI" id="CHEBI:57623"/>
        <dbReference type="ChEBI" id="CHEBI:73533"/>
        <dbReference type="ChEBI" id="CHEBI:456216"/>
        <dbReference type="EC" id="2.5.1.112"/>
    </reaction>
</comment>
<evidence type="ECO:0000256" key="10">
    <source>
        <dbReference type="ARBA" id="ARBA00066838"/>
    </source>
</evidence>
<sequence>STIMRLSMSFCQQTHHHQNTLDVPTGRLKMDIVTPRWQKPKVVIVMGATGTGKSKLSLDLATQCPAEIINSDKMQLYKGLDITTNKITEEEMSGIPHHLLGVVNPNVDFTAKDFCNMASQAIGSISTRGLLPIVVGGSNSYIEALVDDPDYRFRSKYDCCFLWVDVPMHALQEFLLKRVDQMVKKGMIEEVRNIFDPRADYSKGIRKSIGVPEFDKYLKAEAFSDERNCARLLQQAISEVKHNNCKLARRQLEKIHRLKYVKGWNIHRIDATEVFRKRGKKADDAWKKLVARPSIDIVRQFLYSANTAAKVPATAGTTKDYFAECLVS</sequence>
<evidence type="ECO:0000256" key="5">
    <source>
        <dbReference type="ARBA" id="ARBA00022840"/>
    </source>
</evidence>
<dbReference type="InParanoid" id="B9T495"/>
<dbReference type="EMBL" id="EQ974461">
    <property type="protein sequence ID" value="EEF29303.1"/>
    <property type="molecule type" value="Genomic_DNA"/>
</dbReference>
<evidence type="ECO:0000256" key="8">
    <source>
        <dbReference type="ARBA" id="ARBA00052386"/>
    </source>
</evidence>
<dbReference type="GO" id="GO:0009691">
    <property type="term" value="P:cytokinin biosynthetic process"/>
    <property type="evidence" value="ECO:0000318"/>
    <property type="project" value="GO_Central"/>
</dbReference>
<accession>B9T495</accession>
<feature type="non-terminal residue" evidence="11">
    <location>
        <position position="1"/>
    </location>
</feature>
<reference evidence="12" key="1">
    <citation type="journal article" date="2010" name="Nat. Biotechnol.">
        <title>Draft genome sequence of the oilseed species Ricinus communis.</title>
        <authorList>
            <person name="Chan A.P."/>
            <person name="Crabtree J."/>
            <person name="Zhao Q."/>
            <person name="Lorenzi H."/>
            <person name="Orvis J."/>
            <person name="Puiu D."/>
            <person name="Melake-Berhan A."/>
            <person name="Jones K.M."/>
            <person name="Redman J."/>
            <person name="Chen G."/>
            <person name="Cahoon E.B."/>
            <person name="Gedil M."/>
            <person name="Stanke M."/>
            <person name="Haas B.J."/>
            <person name="Wortman J.R."/>
            <person name="Fraser-Liggett C.M."/>
            <person name="Ravel J."/>
            <person name="Rabinowicz P.D."/>
        </authorList>
    </citation>
    <scope>NUCLEOTIDE SEQUENCE [LARGE SCALE GENOMIC DNA]</scope>
    <source>
        <strain evidence="12">cv. Hale</strain>
    </source>
</reference>
<proteinExistence type="inferred from homology"/>
<dbReference type="GO" id="GO:0052622">
    <property type="term" value="F:ATP/ADP dimethylallyltransferase activity"/>
    <property type="evidence" value="ECO:0007669"/>
    <property type="project" value="UniProtKB-EC"/>
</dbReference>
<organism evidence="11 12">
    <name type="scientific">Ricinus communis</name>
    <name type="common">Castor bean</name>
    <dbReference type="NCBI Taxonomy" id="3988"/>
    <lineage>
        <taxon>Eukaryota</taxon>
        <taxon>Viridiplantae</taxon>
        <taxon>Streptophyta</taxon>
        <taxon>Embryophyta</taxon>
        <taxon>Tracheophyta</taxon>
        <taxon>Spermatophyta</taxon>
        <taxon>Magnoliopsida</taxon>
        <taxon>eudicotyledons</taxon>
        <taxon>Gunneridae</taxon>
        <taxon>Pentapetalae</taxon>
        <taxon>rosids</taxon>
        <taxon>fabids</taxon>
        <taxon>Malpighiales</taxon>
        <taxon>Euphorbiaceae</taxon>
        <taxon>Acalyphoideae</taxon>
        <taxon>Acalypheae</taxon>
        <taxon>Ricinus</taxon>
    </lineage>
</organism>
<dbReference type="STRING" id="3988.B9T495"/>
<dbReference type="SUPFAM" id="SSF52540">
    <property type="entry name" value="P-loop containing nucleoside triphosphate hydrolases"/>
    <property type="match status" value="1"/>
</dbReference>
<evidence type="ECO:0000256" key="1">
    <source>
        <dbReference type="ARBA" id="ARBA00005842"/>
    </source>
</evidence>
<dbReference type="InterPro" id="IPR039657">
    <property type="entry name" value="Dimethylallyltransferase"/>
</dbReference>
<comment type="function">
    <text evidence="9">Involved in cytokinin biosynthesis. Catalyzes the transfer of an isopentenyl group from dimethylallyl diphosphate (DMAPP) to ATP and ADP.</text>
</comment>
<dbReference type="HAMAP" id="MF_00185">
    <property type="entry name" value="IPP_trans"/>
    <property type="match status" value="1"/>
</dbReference>
<evidence type="ECO:0000256" key="9">
    <source>
        <dbReference type="ARBA" id="ARBA00055191"/>
    </source>
</evidence>
<dbReference type="Pfam" id="PF01715">
    <property type="entry name" value="IPPT"/>
    <property type="match status" value="2"/>
</dbReference>
<evidence type="ECO:0000313" key="12">
    <source>
        <dbReference type="Proteomes" id="UP000008311"/>
    </source>
</evidence>
<evidence type="ECO:0000256" key="7">
    <source>
        <dbReference type="ARBA" id="ARBA00051744"/>
    </source>
</evidence>
<dbReference type="InterPro" id="IPR027417">
    <property type="entry name" value="P-loop_NTPase"/>
</dbReference>
<dbReference type="GO" id="GO:0005524">
    <property type="term" value="F:ATP binding"/>
    <property type="evidence" value="ECO:0007669"/>
    <property type="project" value="UniProtKB-KW"/>
</dbReference>
<dbReference type="GO" id="GO:0009824">
    <property type="term" value="F:AMP dimethylallyltransferase activity"/>
    <property type="evidence" value="ECO:0007669"/>
    <property type="project" value="UniProtKB-ARBA"/>
</dbReference>
<evidence type="ECO:0000256" key="4">
    <source>
        <dbReference type="ARBA" id="ARBA00022741"/>
    </source>
</evidence>